<feature type="compositionally biased region" description="Acidic residues" evidence="1">
    <location>
        <begin position="94"/>
        <end position="103"/>
    </location>
</feature>
<name>A0AAP0IFK0_9MAGN</name>
<gene>
    <name evidence="2" type="ORF">Syun_021388</name>
</gene>
<evidence type="ECO:0000313" key="2">
    <source>
        <dbReference type="EMBL" id="KAK9114591.1"/>
    </source>
</evidence>
<accession>A0AAP0IFK0</accession>
<evidence type="ECO:0000256" key="1">
    <source>
        <dbReference type="SAM" id="MobiDB-lite"/>
    </source>
</evidence>
<dbReference type="EMBL" id="JBBNAF010000009">
    <property type="protein sequence ID" value="KAK9114591.1"/>
    <property type="molecule type" value="Genomic_DNA"/>
</dbReference>
<protein>
    <submittedName>
        <fullName evidence="2">Uncharacterized protein</fullName>
    </submittedName>
</protein>
<comment type="caution">
    <text evidence="2">The sequence shown here is derived from an EMBL/GenBank/DDBJ whole genome shotgun (WGS) entry which is preliminary data.</text>
</comment>
<dbReference type="Proteomes" id="UP001420932">
    <property type="component" value="Unassembled WGS sequence"/>
</dbReference>
<dbReference type="AlphaFoldDB" id="A0AAP0IFK0"/>
<evidence type="ECO:0000313" key="3">
    <source>
        <dbReference type="Proteomes" id="UP001420932"/>
    </source>
</evidence>
<sequence>MSVDPCRPSIDLPCPFQNAGAGAWSSWRMSANDEPIEQLRGTLRRCGEVFRVINDKTFDREQLQDMQGRLDRMEQALMDILGISFAPPVHPDNDSETDQDLDD</sequence>
<feature type="region of interest" description="Disordered" evidence="1">
    <location>
        <begin position="84"/>
        <end position="103"/>
    </location>
</feature>
<organism evidence="2 3">
    <name type="scientific">Stephania yunnanensis</name>
    <dbReference type="NCBI Taxonomy" id="152371"/>
    <lineage>
        <taxon>Eukaryota</taxon>
        <taxon>Viridiplantae</taxon>
        <taxon>Streptophyta</taxon>
        <taxon>Embryophyta</taxon>
        <taxon>Tracheophyta</taxon>
        <taxon>Spermatophyta</taxon>
        <taxon>Magnoliopsida</taxon>
        <taxon>Ranunculales</taxon>
        <taxon>Menispermaceae</taxon>
        <taxon>Menispermoideae</taxon>
        <taxon>Cissampelideae</taxon>
        <taxon>Stephania</taxon>
    </lineage>
</organism>
<reference evidence="2 3" key="1">
    <citation type="submission" date="2024-01" db="EMBL/GenBank/DDBJ databases">
        <title>Genome assemblies of Stephania.</title>
        <authorList>
            <person name="Yang L."/>
        </authorList>
    </citation>
    <scope>NUCLEOTIDE SEQUENCE [LARGE SCALE GENOMIC DNA]</scope>
    <source>
        <strain evidence="2">YNDBR</strain>
        <tissue evidence="2">Leaf</tissue>
    </source>
</reference>
<keyword evidence="3" id="KW-1185">Reference proteome</keyword>
<proteinExistence type="predicted"/>